<dbReference type="OrthoDB" id="9803578at2"/>
<dbReference type="GO" id="GO:0045493">
    <property type="term" value="P:xylan catabolic process"/>
    <property type="evidence" value="ECO:0007669"/>
    <property type="project" value="UniProtKB-KW"/>
</dbReference>
<dbReference type="PANTHER" id="PTHR48098">
    <property type="entry name" value="ENTEROCHELIN ESTERASE-RELATED"/>
    <property type="match status" value="1"/>
</dbReference>
<dbReference type="EC" id="3.2.1.8" evidence="1"/>
<dbReference type="GO" id="GO:0016747">
    <property type="term" value="F:acyltransferase activity, transferring groups other than amino-acyl groups"/>
    <property type="evidence" value="ECO:0007669"/>
    <property type="project" value="TreeGrafter"/>
</dbReference>
<dbReference type="InterPro" id="IPR029058">
    <property type="entry name" value="AB_hydrolase_fold"/>
</dbReference>
<gene>
    <name evidence="1" type="primary">xynZ_3</name>
    <name evidence="1" type="ORF">ERS852490_02848</name>
</gene>
<keyword evidence="1" id="KW-0326">Glycosidase</keyword>
<dbReference type="SUPFAM" id="SSF53474">
    <property type="entry name" value="alpha/beta-Hydrolases"/>
    <property type="match status" value="1"/>
</dbReference>
<reference evidence="1 2" key="1">
    <citation type="submission" date="2015-09" db="EMBL/GenBank/DDBJ databases">
        <authorList>
            <consortium name="Pathogen Informatics"/>
        </authorList>
    </citation>
    <scope>NUCLEOTIDE SEQUENCE [LARGE SCALE GENOMIC DNA]</scope>
    <source>
        <strain evidence="1 2">2789STDY5834875</strain>
    </source>
</reference>
<accession>A0A174YVK2</accession>
<evidence type="ECO:0000313" key="2">
    <source>
        <dbReference type="Proteomes" id="UP000095621"/>
    </source>
</evidence>
<dbReference type="EMBL" id="CZBU01000007">
    <property type="protein sequence ID" value="CUQ79185.1"/>
    <property type="molecule type" value="Genomic_DNA"/>
</dbReference>
<protein>
    <submittedName>
        <fullName evidence="1">Endo-1,4-beta-xylanase Z</fullName>
        <ecNumber evidence="1">3.2.1.8</ecNumber>
    </submittedName>
</protein>
<dbReference type="InterPro" id="IPR050583">
    <property type="entry name" value="Mycobacterial_A85_antigen"/>
</dbReference>
<organism evidence="1 2">
    <name type="scientific">Lachnospira eligens</name>
    <dbReference type="NCBI Taxonomy" id="39485"/>
    <lineage>
        <taxon>Bacteria</taxon>
        <taxon>Bacillati</taxon>
        <taxon>Bacillota</taxon>
        <taxon>Clostridia</taxon>
        <taxon>Lachnospirales</taxon>
        <taxon>Lachnospiraceae</taxon>
        <taxon>Lachnospira</taxon>
    </lineage>
</organism>
<dbReference type="RefSeq" id="WP_055216624.1">
    <property type="nucleotide sequence ID" value="NZ_CZBU01000007.1"/>
</dbReference>
<dbReference type="InterPro" id="IPR000801">
    <property type="entry name" value="Esterase-like"/>
</dbReference>
<dbReference type="PANTHER" id="PTHR48098:SF1">
    <property type="entry name" value="DIACYLGLYCEROL ACYLTRANSFERASE_MYCOLYLTRANSFERASE AG85A"/>
    <property type="match status" value="1"/>
</dbReference>
<keyword evidence="1" id="KW-0119">Carbohydrate metabolism</keyword>
<keyword evidence="1" id="KW-0858">Xylan degradation</keyword>
<dbReference type="Proteomes" id="UP000095621">
    <property type="component" value="Unassembled WGS sequence"/>
</dbReference>
<keyword evidence="1" id="KW-0624">Polysaccharide degradation</keyword>
<evidence type="ECO:0000313" key="1">
    <source>
        <dbReference type="EMBL" id="CUQ79185.1"/>
    </source>
</evidence>
<dbReference type="GO" id="GO:0031176">
    <property type="term" value="F:endo-1,4-beta-xylanase activity"/>
    <property type="evidence" value="ECO:0007669"/>
    <property type="project" value="UniProtKB-EC"/>
</dbReference>
<proteinExistence type="predicted"/>
<dbReference type="Pfam" id="PF00756">
    <property type="entry name" value="Esterase"/>
    <property type="match status" value="1"/>
</dbReference>
<dbReference type="Gene3D" id="3.40.50.1820">
    <property type="entry name" value="alpha/beta hydrolase"/>
    <property type="match status" value="1"/>
</dbReference>
<sequence length="255" mass="29617">MATVMNINHFSIYLKRNMECTVILPSDMKNDEKLPVLWLYHGSSGDNTVWLYHSPIAEYVDEGRFAAVLPNVQNSCFVNMNIGDKYESYVGKELFNIIMNMFPCLSNKRENNYVSGFSNGGYGCLHIALKYPEKYGTVGAFSAGDKADSEFLNDGSEKSIRRIELYGDGDLHKTEYGITYQADRLIEQKSVKPEIYHACGELDPWIDMNHILRDYFMSHIEYNYVYDEIEQIGHEWKFWREELKRFLVFTGLINN</sequence>
<dbReference type="AlphaFoldDB" id="A0A174YVK2"/>
<keyword evidence="1" id="KW-0378">Hydrolase</keyword>
<name>A0A174YVK2_9FIRM</name>